<dbReference type="InterPro" id="IPR002347">
    <property type="entry name" value="SDR_fam"/>
</dbReference>
<dbReference type="AlphaFoldDB" id="A0A382JUR0"/>
<evidence type="ECO:0000256" key="4">
    <source>
        <dbReference type="ARBA" id="ARBA00023098"/>
    </source>
</evidence>
<dbReference type="InterPro" id="IPR036291">
    <property type="entry name" value="NAD(P)-bd_dom_sf"/>
</dbReference>
<evidence type="ECO:0000256" key="1">
    <source>
        <dbReference type="ARBA" id="ARBA00006484"/>
    </source>
</evidence>
<feature type="non-terminal residue" evidence="5">
    <location>
        <position position="99"/>
    </location>
</feature>
<protein>
    <recommendedName>
        <fullName evidence="6">SDR family NAD(P)-dependent oxidoreductase</fullName>
    </recommendedName>
</protein>
<dbReference type="SUPFAM" id="SSF51735">
    <property type="entry name" value="NAD(P)-binding Rossmann-fold domains"/>
    <property type="match status" value="1"/>
</dbReference>
<organism evidence="5">
    <name type="scientific">marine metagenome</name>
    <dbReference type="NCBI Taxonomy" id="408172"/>
    <lineage>
        <taxon>unclassified sequences</taxon>
        <taxon>metagenomes</taxon>
        <taxon>ecological metagenomes</taxon>
    </lineage>
</organism>
<evidence type="ECO:0000256" key="3">
    <source>
        <dbReference type="ARBA" id="ARBA00023027"/>
    </source>
</evidence>
<dbReference type="Pfam" id="PF00106">
    <property type="entry name" value="adh_short"/>
    <property type="match status" value="1"/>
</dbReference>
<comment type="similarity">
    <text evidence="1">Belongs to the short-chain dehydrogenases/reductases (SDR) family.</text>
</comment>
<dbReference type="GO" id="GO:0006629">
    <property type="term" value="P:lipid metabolic process"/>
    <property type="evidence" value="ECO:0007669"/>
    <property type="project" value="UniProtKB-KW"/>
</dbReference>
<proteinExistence type="inferred from homology"/>
<keyword evidence="3" id="KW-0520">NAD</keyword>
<dbReference type="Gene3D" id="3.40.50.720">
    <property type="entry name" value="NAD(P)-binding Rossmann-like Domain"/>
    <property type="match status" value="1"/>
</dbReference>
<dbReference type="PANTHER" id="PTHR43180">
    <property type="entry name" value="3-OXOACYL-(ACYL-CARRIER-PROTEIN) REDUCTASE (AFU_ORTHOLOGUE AFUA_6G11210)"/>
    <property type="match status" value="1"/>
</dbReference>
<evidence type="ECO:0008006" key="6">
    <source>
        <dbReference type="Google" id="ProtNLM"/>
    </source>
</evidence>
<dbReference type="GO" id="GO:0016491">
    <property type="term" value="F:oxidoreductase activity"/>
    <property type="evidence" value="ECO:0007669"/>
    <property type="project" value="UniProtKB-KW"/>
</dbReference>
<gene>
    <name evidence="5" type="ORF">METZ01_LOCUS268462</name>
</gene>
<dbReference type="PRINTS" id="PR00081">
    <property type="entry name" value="GDHRDH"/>
</dbReference>
<evidence type="ECO:0000256" key="2">
    <source>
        <dbReference type="ARBA" id="ARBA00023002"/>
    </source>
</evidence>
<evidence type="ECO:0000313" key="5">
    <source>
        <dbReference type="EMBL" id="SVC15608.1"/>
    </source>
</evidence>
<dbReference type="EMBL" id="UINC01076439">
    <property type="protein sequence ID" value="SVC15608.1"/>
    <property type="molecule type" value="Genomic_DNA"/>
</dbReference>
<accession>A0A382JUR0</accession>
<name>A0A382JUR0_9ZZZZ</name>
<keyword evidence="4" id="KW-0443">Lipid metabolism</keyword>
<keyword evidence="2" id="KW-0560">Oxidoreductase</keyword>
<reference evidence="5" key="1">
    <citation type="submission" date="2018-05" db="EMBL/GenBank/DDBJ databases">
        <authorList>
            <person name="Lanie J.A."/>
            <person name="Ng W.-L."/>
            <person name="Kazmierczak K.M."/>
            <person name="Andrzejewski T.M."/>
            <person name="Davidsen T.M."/>
            <person name="Wayne K.J."/>
            <person name="Tettelin H."/>
            <person name="Glass J.I."/>
            <person name="Rusch D."/>
            <person name="Podicherti R."/>
            <person name="Tsui H.-C.T."/>
            <person name="Winkler M.E."/>
        </authorList>
    </citation>
    <scope>NUCLEOTIDE SEQUENCE</scope>
</reference>
<sequence length="99" mass="10295">MTQLADKIAVITGGASGIGAATAELFVKEGAKVVVADMQTERGNALVSELGPDAIFSFAEVRNEDHVKNAIDLAISKWGRLDCMFNNAGFGGALGPLED</sequence>
<dbReference type="PANTHER" id="PTHR43180:SF28">
    <property type="entry name" value="NAD(P)-BINDING ROSSMANN-FOLD SUPERFAMILY PROTEIN"/>
    <property type="match status" value="1"/>
</dbReference>